<reference evidence="5" key="1">
    <citation type="submission" date="2016-10" db="EMBL/GenBank/DDBJ databases">
        <authorList>
            <person name="Varghese N."/>
            <person name="Submissions S."/>
        </authorList>
    </citation>
    <scope>NUCLEOTIDE SEQUENCE [LARGE SCALE GENOMIC DNA]</scope>
    <source>
        <strain evidence="5">DSM 11526</strain>
    </source>
</reference>
<dbReference type="PANTHER" id="PTHR35530">
    <property type="entry name" value="TAUTOMERASE-RELATED"/>
    <property type="match status" value="1"/>
</dbReference>
<keyword evidence="2" id="KW-0413">Isomerase</keyword>
<dbReference type="Gene3D" id="3.30.429.10">
    <property type="entry name" value="Macrophage Migration Inhibitory Factor"/>
    <property type="match status" value="1"/>
</dbReference>
<gene>
    <name evidence="4" type="ORF">SAMN02745729_101271</name>
</gene>
<feature type="domain" description="4-oxalocrotonate tautomerase-like" evidence="3">
    <location>
        <begin position="2"/>
        <end position="56"/>
    </location>
</feature>
<accession>A0A1H3XW51</accession>
<dbReference type="GO" id="GO:0016853">
    <property type="term" value="F:isomerase activity"/>
    <property type="evidence" value="ECO:0007669"/>
    <property type="project" value="UniProtKB-KW"/>
</dbReference>
<name>A0A1H3XW51_9GAMM</name>
<sequence>MPIIEMHLLVGRSSEDKARAASAITAAAAESLGVKPDTVRILITEHGKDEFYVAGRAGRASDQAAAEAAQQEATK</sequence>
<dbReference type="STRING" id="1122198.SAMN02745729_101271"/>
<protein>
    <submittedName>
        <fullName evidence="4">4-oxalocrotonate tautomerase</fullName>
    </submittedName>
</protein>
<organism evidence="4 5">
    <name type="scientific">Marinobacterium iners DSM 11526</name>
    <dbReference type="NCBI Taxonomy" id="1122198"/>
    <lineage>
        <taxon>Bacteria</taxon>
        <taxon>Pseudomonadati</taxon>
        <taxon>Pseudomonadota</taxon>
        <taxon>Gammaproteobacteria</taxon>
        <taxon>Oceanospirillales</taxon>
        <taxon>Oceanospirillaceae</taxon>
        <taxon>Marinobacterium</taxon>
    </lineage>
</organism>
<dbReference type="Proteomes" id="UP000242469">
    <property type="component" value="Unassembled WGS sequence"/>
</dbReference>
<dbReference type="EMBL" id="FNRJ01000001">
    <property type="protein sequence ID" value="SEA03081.1"/>
    <property type="molecule type" value="Genomic_DNA"/>
</dbReference>
<evidence type="ECO:0000313" key="5">
    <source>
        <dbReference type="Proteomes" id="UP000242469"/>
    </source>
</evidence>
<keyword evidence="5" id="KW-1185">Reference proteome</keyword>
<dbReference type="InterPro" id="IPR004370">
    <property type="entry name" value="4-OT-like_dom"/>
</dbReference>
<dbReference type="SUPFAM" id="SSF55331">
    <property type="entry name" value="Tautomerase/MIF"/>
    <property type="match status" value="1"/>
</dbReference>
<proteinExistence type="inferred from homology"/>
<evidence type="ECO:0000313" key="4">
    <source>
        <dbReference type="EMBL" id="SEA03081.1"/>
    </source>
</evidence>
<evidence type="ECO:0000256" key="1">
    <source>
        <dbReference type="ARBA" id="ARBA00006723"/>
    </source>
</evidence>
<evidence type="ECO:0000259" key="3">
    <source>
        <dbReference type="Pfam" id="PF01361"/>
    </source>
</evidence>
<dbReference type="PANTHER" id="PTHR35530:SF1">
    <property type="entry name" value="2-HYDROXYMUCONATE TAUTOMERASE"/>
    <property type="match status" value="1"/>
</dbReference>
<dbReference type="InterPro" id="IPR014347">
    <property type="entry name" value="Tautomerase/MIF_sf"/>
</dbReference>
<dbReference type="Pfam" id="PF01361">
    <property type="entry name" value="Tautomerase"/>
    <property type="match status" value="1"/>
</dbReference>
<dbReference type="RefSeq" id="WP_091821859.1">
    <property type="nucleotide sequence ID" value="NZ_FNRJ01000001.1"/>
</dbReference>
<comment type="similarity">
    <text evidence="1">Belongs to the 4-oxalocrotonate tautomerase family.</text>
</comment>
<dbReference type="AlphaFoldDB" id="A0A1H3XW51"/>
<evidence type="ECO:0000256" key="2">
    <source>
        <dbReference type="ARBA" id="ARBA00023235"/>
    </source>
</evidence>